<sequence>MKPIHQIDTHSPLSVEPSFHESSHILNSFAGDWTSIGPRNKMIEARIGDYSYTMDDVTINYAEVGKFTSIASHVCINPVDHPMDRVTQHHMTYRRAAYGFAETDDDEIFDWRRGNRVVIGHDVWIGHGAIVMKGVHIGTGAVVGSGAIVTKDVEPYTIVVGVTAKPIKSRFTKEISDRLMEIAWWDWPRDWLEERFHELNDVNSFIRKYG</sequence>
<dbReference type="Pfam" id="PF00132">
    <property type="entry name" value="Hexapep"/>
    <property type="match status" value="1"/>
</dbReference>
<dbReference type="AlphaFoldDB" id="A0A1V4HDV6"/>
<keyword evidence="1 3" id="KW-0808">Transferase</keyword>
<keyword evidence="4" id="KW-1185">Reference proteome</keyword>
<gene>
    <name evidence="3" type="ORF">BC351_08085</name>
</gene>
<organism evidence="3 4">
    <name type="scientific">Paenibacillus ferrarius</name>
    <dbReference type="NCBI Taxonomy" id="1469647"/>
    <lineage>
        <taxon>Bacteria</taxon>
        <taxon>Bacillati</taxon>
        <taxon>Bacillota</taxon>
        <taxon>Bacilli</taxon>
        <taxon>Bacillales</taxon>
        <taxon>Paenibacillaceae</taxon>
        <taxon>Paenibacillus</taxon>
    </lineage>
</organism>
<dbReference type="Proteomes" id="UP000190626">
    <property type="component" value="Unassembled WGS sequence"/>
</dbReference>
<protein>
    <submittedName>
        <fullName evidence="3">Acetyltransferase</fullName>
    </submittedName>
</protein>
<proteinExistence type="predicted"/>
<evidence type="ECO:0000313" key="3">
    <source>
        <dbReference type="EMBL" id="OPH50599.1"/>
    </source>
</evidence>
<dbReference type="InterPro" id="IPR001451">
    <property type="entry name" value="Hexapep"/>
</dbReference>
<name>A0A1V4HDV6_9BACL</name>
<evidence type="ECO:0000313" key="4">
    <source>
        <dbReference type="Proteomes" id="UP000190626"/>
    </source>
</evidence>
<reference evidence="4" key="1">
    <citation type="submission" date="2016-07" db="EMBL/GenBank/DDBJ databases">
        <authorList>
            <person name="Florea S."/>
            <person name="Webb J.S."/>
            <person name="Jaromczyk J."/>
            <person name="Schardl C.L."/>
        </authorList>
    </citation>
    <scope>NUCLEOTIDE SEQUENCE [LARGE SCALE GENOMIC DNA]</scope>
    <source>
        <strain evidence="4">CY1</strain>
    </source>
</reference>
<dbReference type="SUPFAM" id="SSF51161">
    <property type="entry name" value="Trimeric LpxA-like enzymes"/>
    <property type="match status" value="1"/>
</dbReference>
<keyword evidence="2" id="KW-0677">Repeat</keyword>
<dbReference type="InterPro" id="IPR050179">
    <property type="entry name" value="Trans_hexapeptide_repeat"/>
</dbReference>
<dbReference type="PROSITE" id="PS00101">
    <property type="entry name" value="HEXAPEP_TRANSFERASES"/>
    <property type="match status" value="1"/>
</dbReference>
<evidence type="ECO:0000256" key="2">
    <source>
        <dbReference type="ARBA" id="ARBA00022737"/>
    </source>
</evidence>
<dbReference type="Gene3D" id="2.160.10.10">
    <property type="entry name" value="Hexapeptide repeat proteins"/>
    <property type="match status" value="1"/>
</dbReference>
<dbReference type="InterPro" id="IPR011004">
    <property type="entry name" value="Trimer_LpxA-like_sf"/>
</dbReference>
<dbReference type="OrthoDB" id="9801697at2"/>
<dbReference type="EMBL" id="MBTG01000034">
    <property type="protein sequence ID" value="OPH50599.1"/>
    <property type="molecule type" value="Genomic_DNA"/>
</dbReference>
<dbReference type="STRING" id="1469647.BC351_08085"/>
<dbReference type="PANTHER" id="PTHR43300">
    <property type="entry name" value="ACETYLTRANSFERASE"/>
    <property type="match status" value="1"/>
</dbReference>
<accession>A0A1V4HDV6</accession>
<evidence type="ECO:0000256" key="1">
    <source>
        <dbReference type="ARBA" id="ARBA00022679"/>
    </source>
</evidence>
<dbReference type="CDD" id="cd03349">
    <property type="entry name" value="LbH_XAT"/>
    <property type="match status" value="1"/>
</dbReference>
<dbReference type="PANTHER" id="PTHR43300:SF11">
    <property type="entry name" value="ACETYLTRANSFERASE RV3034C-RELATED"/>
    <property type="match status" value="1"/>
</dbReference>
<comment type="caution">
    <text evidence="3">The sequence shown here is derived from an EMBL/GenBank/DDBJ whole genome shotgun (WGS) entry which is preliminary data.</text>
</comment>
<dbReference type="RefSeq" id="WP_079417849.1">
    <property type="nucleotide sequence ID" value="NZ_MBTG01000034.1"/>
</dbReference>
<dbReference type="GO" id="GO:0016740">
    <property type="term" value="F:transferase activity"/>
    <property type="evidence" value="ECO:0007669"/>
    <property type="project" value="UniProtKB-KW"/>
</dbReference>
<dbReference type="InterPro" id="IPR017694">
    <property type="entry name" value="Phosphonate_tfrase_rpt"/>
</dbReference>
<dbReference type="NCBIfam" id="TIGR03308">
    <property type="entry name" value="phn_thr-fam"/>
    <property type="match status" value="1"/>
</dbReference>
<dbReference type="InterPro" id="IPR018357">
    <property type="entry name" value="Hexapep_transf_CS"/>
</dbReference>